<evidence type="ECO:0000256" key="1">
    <source>
        <dbReference type="ARBA" id="ARBA00004123"/>
    </source>
</evidence>
<keyword evidence="6" id="KW-0539">Nucleus</keyword>
<evidence type="ECO:0000313" key="10">
    <source>
        <dbReference type="EMBL" id="CAG5038911.1"/>
    </source>
</evidence>
<evidence type="ECO:0000256" key="6">
    <source>
        <dbReference type="ARBA" id="ARBA00023242"/>
    </source>
</evidence>
<dbReference type="PANTHER" id="PTHR16062:SF19">
    <property type="entry name" value="PROTEIN POLYBROMO-1"/>
    <property type="match status" value="1"/>
</dbReference>
<keyword evidence="11" id="KW-1185">Reference proteome</keyword>
<evidence type="ECO:0000256" key="5">
    <source>
        <dbReference type="ARBA" id="ARBA00023163"/>
    </source>
</evidence>
<dbReference type="EMBL" id="CAJQZP010001331">
    <property type="protein sequence ID" value="CAG5038911.1"/>
    <property type="molecule type" value="Genomic_DNA"/>
</dbReference>
<dbReference type="CDD" id="cd05526">
    <property type="entry name" value="Bromo_polybromo_VI"/>
    <property type="match status" value="1"/>
</dbReference>
<organism evidence="10 11">
    <name type="scientific">Parnassius apollo</name>
    <name type="common">Apollo butterfly</name>
    <name type="synonym">Papilio apollo</name>
    <dbReference type="NCBI Taxonomy" id="110799"/>
    <lineage>
        <taxon>Eukaryota</taxon>
        <taxon>Metazoa</taxon>
        <taxon>Ecdysozoa</taxon>
        <taxon>Arthropoda</taxon>
        <taxon>Hexapoda</taxon>
        <taxon>Insecta</taxon>
        <taxon>Pterygota</taxon>
        <taxon>Neoptera</taxon>
        <taxon>Endopterygota</taxon>
        <taxon>Lepidoptera</taxon>
        <taxon>Glossata</taxon>
        <taxon>Ditrysia</taxon>
        <taxon>Papilionoidea</taxon>
        <taxon>Papilionidae</taxon>
        <taxon>Parnassiinae</taxon>
        <taxon>Parnassini</taxon>
        <taxon>Parnassius</taxon>
        <taxon>Parnassius</taxon>
    </lineage>
</organism>
<keyword evidence="3" id="KW-0156">Chromatin regulator</keyword>
<evidence type="ECO:0000259" key="9">
    <source>
        <dbReference type="PROSITE" id="PS50014"/>
    </source>
</evidence>
<dbReference type="GO" id="GO:0006338">
    <property type="term" value="P:chromatin remodeling"/>
    <property type="evidence" value="ECO:0007669"/>
    <property type="project" value="InterPro"/>
</dbReference>
<dbReference type="GO" id="GO:0003682">
    <property type="term" value="F:chromatin binding"/>
    <property type="evidence" value="ECO:0007669"/>
    <property type="project" value="TreeGrafter"/>
</dbReference>
<evidence type="ECO:0000256" key="3">
    <source>
        <dbReference type="ARBA" id="ARBA00022853"/>
    </source>
</evidence>
<feature type="domain" description="Bromo" evidence="9">
    <location>
        <begin position="26"/>
        <end position="72"/>
    </location>
</feature>
<protein>
    <submittedName>
        <fullName evidence="10">(apollo) hypothetical protein</fullName>
    </submittedName>
</protein>
<name>A0A8S3XSV0_PARAO</name>
<accession>A0A8S3XSV0</accession>
<evidence type="ECO:0000256" key="4">
    <source>
        <dbReference type="ARBA" id="ARBA00023015"/>
    </source>
</evidence>
<keyword evidence="5" id="KW-0804">Transcription</keyword>
<keyword evidence="7" id="KW-0103">Bromodomain</keyword>
<keyword evidence="4" id="KW-0805">Transcription regulation</keyword>
<dbReference type="PANTHER" id="PTHR16062">
    <property type="entry name" value="SWI/SNF-RELATED"/>
    <property type="match status" value="1"/>
</dbReference>
<comment type="subcellular location">
    <subcellularLocation>
        <location evidence="1">Nucleus</location>
    </subcellularLocation>
</comment>
<dbReference type="GO" id="GO:0006368">
    <property type="term" value="P:transcription elongation by RNA polymerase II"/>
    <property type="evidence" value="ECO:0007669"/>
    <property type="project" value="TreeGrafter"/>
</dbReference>
<evidence type="ECO:0000256" key="7">
    <source>
        <dbReference type="PROSITE-ProRule" id="PRU00035"/>
    </source>
</evidence>
<dbReference type="Pfam" id="PF00439">
    <property type="entry name" value="Bromodomain"/>
    <property type="match status" value="2"/>
</dbReference>
<dbReference type="AlphaFoldDB" id="A0A8S3XSV0"/>
<reference evidence="10" key="1">
    <citation type="submission" date="2021-04" db="EMBL/GenBank/DDBJ databases">
        <authorList>
            <person name="Tunstrom K."/>
        </authorList>
    </citation>
    <scope>NUCLEOTIDE SEQUENCE</scope>
</reference>
<proteinExistence type="predicted"/>
<dbReference type="OrthoDB" id="10009055at2759"/>
<dbReference type="InterPro" id="IPR037382">
    <property type="entry name" value="Rsc/polybromo"/>
</dbReference>
<evidence type="ECO:0000256" key="2">
    <source>
        <dbReference type="ARBA" id="ARBA00022737"/>
    </source>
</evidence>
<comment type="caution">
    <text evidence="10">The sequence shown here is derived from an EMBL/GenBank/DDBJ whole genome shotgun (WGS) entry which is preliminary data.</text>
</comment>
<dbReference type="InterPro" id="IPR001487">
    <property type="entry name" value="Bromodomain"/>
</dbReference>
<feature type="region of interest" description="Disordered" evidence="8">
    <location>
        <begin position="1"/>
        <end position="43"/>
    </location>
</feature>
<dbReference type="Proteomes" id="UP000691718">
    <property type="component" value="Unassembled WGS sequence"/>
</dbReference>
<evidence type="ECO:0000313" key="11">
    <source>
        <dbReference type="Proteomes" id="UP000691718"/>
    </source>
</evidence>
<dbReference type="PROSITE" id="PS50014">
    <property type="entry name" value="BROMODOMAIN_2"/>
    <property type="match status" value="1"/>
</dbReference>
<sequence length="317" mass="36597">MSKIRRASSVASRGADGDDSDDGIELSNPGPPPSRKKKKPNDRYNSVEEMIYDFCLMFSNCRQFNKEGSMIYEDANLLKRVMNEKLKVCLQTKQLLRDDDAVPDVAAAVQELLLNLFTTVYNHQDEEGRCYSGSMAELPQHDEATNGEKVRAISLDLVKRRSDKGLYKRLDHFQQDMFAVFKRARRLSRTDSQIFEDSVELQSYFIEQQDQLCRGENENEDETRYIDGLHSEQKYITPWEKSLTPIPSNPDPAQLNAHKLSQWMTEDDVNGYLAHDKNLTEADIQKMDQNTKIVKVKALCVLRDYMMRDAFAIYKNL</sequence>
<dbReference type="GO" id="GO:0016586">
    <property type="term" value="C:RSC-type complex"/>
    <property type="evidence" value="ECO:0007669"/>
    <property type="project" value="InterPro"/>
</dbReference>
<evidence type="ECO:0000256" key="8">
    <source>
        <dbReference type="SAM" id="MobiDB-lite"/>
    </source>
</evidence>
<keyword evidence="2" id="KW-0677">Repeat</keyword>
<gene>
    <name evidence="10" type="ORF">PAPOLLO_LOCUS21476</name>
</gene>
<dbReference type="SMART" id="SM00297">
    <property type="entry name" value="BROMO"/>
    <property type="match status" value="2"/>
</dbReference>
<dbReference type="GO" id="GO:0016514">
    <property type="term" value="C:SWI/SNF complex"/>
    <property type="evidence" value="ECO:0007669"/>
    <property type="project" value="TreeGrafter"/>
</dbReference>